<feature type="compositionally biased region" description="Basic and acidic residues" evidence="1">
    <location>
        <begin position="221"/>
        <end position="231"/>
    </location>
</feature>
<gene>
    <name evidence="2" type="ORF">SEVIR_3G222500v2</name>
</gene>
<keyword evidence="3" id="KW-1185">Reference proteome</keyword>
<evidence type="ECO:0000313" key="2">
    <source>
        <dbReference type="EMBL" id="TKW26910.1"/>
    </source>
</evidence>
<reference evidence="2" key="1">
    <citation type="submission" date="2019-03" db="EMBL/GenBank/DDBJ databases">
        <title>WGS assembly of Setaria viridis.</title>
        <authorList>
            <person name="Huang P."/>
            <person name="Jenkins J."/>
            <person name="Grimwood J."/>
            <person name="Barry K."/>
            <person name="Healey A."/>
            <person name="Mamidi S."/>
            <person name="Sreedasyam A."/>
            <person name="Shu S."/>
            <person name="Feldman M."/>
            <person name="Wu J."/>
            <person name="Yu Y."/>
            <person name="Chen C."/>
            <person name="Johnson J."/>
            <person name="Rokhsar D."/>
            <person name="Baxter I."/>
            <person name="Schmutz J."/>
            <person name="Brutnell T."/>
            <person name="Kellogg E."/>
        </authorList>
    </citation>
    <scope>NUCLEOTIDE SEQUENCE [LARGE SCALE GENOMIC DNA]</scope>
</reference>
<dbReference type="Proteomes" id="UP000298652">
    <property type="component" value="Chromosome 3"/>
</dbReference>
<name>A0A4U6VBW8_SETVI</name>
<dbReference type="EMBL" id="CM016554">
    <property type="protein sequence ID" value="TKW26910.1"/>
    <property type="molecule type" value="Genomic_DNA"/>
</dbReference>
<dbReference type="Gramene" id="TKW26910">
    <property type="protein sequence ID" value="TKW26910"/>
    <property type="gene ID" value="SEVIR_3G222500v2"/>
</dbReference>
<feature type="region of interest" description="Disordered" evidence="1">
    <location>
        <begin position="202"/>
        <end position="238"/>
    </location>
</feature>
<evidence type="ECO:0000313" key="3">
    <source>
        <dbReference type="Proteomes" id="UP000298652"/>
    </source>
</evidence>
<protein>
    <submittedName>
        <fullName evidence="2">Uncharacterized protein</fullName>
    </submittedName>
</protein>
<feature type="region of interest" description="Disordered" evidence="1">
    <location>
        <begin position="150"/>
        <end position="184"/>
    </location>
</feature>
<sequence>MCGMEMEPRRTLVTVKKSRDGGRIDGGSLPVSAVATSVAGREWDADAVTGVTGGGYHQVAEDGSKIDDWIDRIRPNQMVAEVLGSPTKKTMREELVLPVGSGVAASREASSGGLTTADLLGNGASDDGGGVGRGARTEAFLFTMLSPRPRRHRPRRSVAGAQGPTGGVGAVARRPEQHGPTRQRTGLAAADAALRTYGSAGADAAGHNARAPAAAHRPRGGRRDARPRGGREAGVAHGGVGLAWPGAAHGLRGSRGRGGAGVGAAHRLPWRSGRRTEVRPAEEDGGGGGRSDSRTALCGPAHLLDFFKRPRRSVRPAAAAPHRLKAEADAEVAGLRGHVARGDRRGDAEALRRLQIFQRYIYAY</sequence>
<organism evidence="2 3">
    <name type="scientific">Setaria viridis</name>
    <name type="common">Green bristlegrass</name>
    <name type="synonym">Setaria italica subsp. viridis</name>
    <dbReference type="NCBI Taxonomy" id="4556"/>
    <lineage>
        <taxon>Eukaryota</taxon>
        <taxon>Viridiplantae</taxon>
        <taxon>Streptophyta</taxon>
        <taxon>Embryophyta</taxon>
        <taxon>Tracheophyta</taxon>
        <taxon>Spermatophyta</taxon>
        <taxon>Magnoliopsida</taxon>
        <taxon>Liliopsida</taxon>
        <taxon>Poales</taxon>
        <taxon>Poaceae</taxon>
        <taxon>PACMAD clade</taxon>
        <taxon>Panicoideae</taxon>
        <taxon>Panicodae</taxon>
        <taxon>Paniceae</taxon>
        <taxon>Cenchrinae</taxon>
        <taxon>Setaria</taxon>
    </lineage>
</organism>
<evidence type="ECO:0000256" key="1">
    <source>
        <dbReference type="SAM" id="MobiDB-lite"/>
    </source>
</evidence>
<proteinExistence type="predicted"/>
<feature type="region of interest" description="Disordered" evidence="1">
    <location>
        <begin position="271"/>
        <end position="296"/>
    </location>
</feature>
<dbReference type="AlphaFoldDB" id="A0A4U6VBW8"/>
<feature type="compositionally biased region" description="Low complexity" evidence="1">
    <location>
        <begin position="202"/>
        <end position="215"/>
    </location>
</feature>
<accession>A0A4U6VBW8</accession>